<dbReference type="Proteomes" id="UP000240912">
    <property type="component" value="Unassembled WGS sequence"/>
</dbReference>
<accession>A0A2T3HMW5</accession>
<keyword evidence="2" id="KW-1185">Reference proteome</keyword>
<dbReference type="EMBL" id="PYLS01000005">
    <property type="protein sequence ID" value="PST83802.1"/>
    <property type="molecule type" value="Genomic_DNA"/>
</dbReference>
<sequence length="67" mass="7382">MEYYVNAQRQPNGDHEVHEERCTYMPGAANRRYLGSFSNCYAAVAAAKQIYPAANGCLHCCPACHTG</sequence>
<organism evidence="1 2">
    <name type="scientific">Pedobacter yulinensis</name>
    <dbReference type="NCBI Taxonomy" id="2126353"/>
    <lineage>
        <taxon>Bacteria</taxon>
        <taxon>Pseudomonadati</taxon>
        <taxon>Bacteroidota</taxon>
        <taxon>Sphingobacteriia</taxon>
        <taxon>Sphingobacteriales</taxon>
        <taxon>Sphingobacteriaceae</taxon>
        <taxon>Pedobacter</taxon>
    </lineage>
</organism>
<proteinExistence type="predicted"/>
<dbReference type="OrthoDB" id="47198at2"/>
<protein>
    <submittedName>
        <fullName evidence="1">Uncharacterized protein</fullName>
    </submittedName>
</protein>
<comment type="caution">
    <text evidence="1">The sequence shown here is derived from an EMBL/GenBank/DDBJ whole genome shotgun (WGS) entry which is preliminary data.</text>
</comment>
<dbReference type="RefSeq" id="WP_107216068.1">
    <property type="nucleotide sequence ID" value="NZ_KZ686269.1"/>
</dbReference>
<dbReference type="AlphaFoldDB" id="A0A2T3HMW5"/>
<name>A0A2T3HMW5_9SPHI</name>
<gene>
    <name evidence="1" type="ORF">C7T94_10895</name>
</gene>
<evidence type="ECO:0000313" key="2">
    <source>
        <dbReference type="Proteomes" id="UP000240912"/>
    </source>
</evidence>
<reference evidence="1 2" key="1">
    <citation type="submission" date="2018-03" db="EMBL/GenBank/DDBJ databases">
        <authorList>
            <person name="Keele B.F."/>
        </authorList>
    </citation>
    <scope>NUCLEOTIDE SEQUENCE [LARGE SCALE GENOMIC DNA]</scope>
    <source>
        <strain evidence="1 2">YL28-9</strain>
    </source>
</reference>
<evidence type="ECO:0000313" key="1">
    <source>
        <dbReference type="EMBL" id="PST83802.1"/>
    </source>
</evidence>